<sequence length="150" mass="17751">MSHERHELTPFYNNDFGFFPSNFFSNFLSDRFWDNFGFWNFGGFKVDVREKKDAYIIEAEMPGIDKKNVDIDIDDRMLTISVNVDENKEAKDDGGRYIRRERHVGSFRRSFSMDNVRTEDIKAEMKNGILTITCPKKTEYLPKSRKIDIQ</sequence>
<organism evidence="4 5">
    <name type="scientific">[Clostridium] cellulosi</name>
    <dbReference type="NCBI Taxonomy" id="29343"/>
    <lineage>
        <taxon>Bacteria</taxon>
        <taxon>Bacillati</taxon>
        <taxon>Bacillota</taxon>
        <taxon>Clostridia</taxon>
        <taxon>Eubacteriales</taxon>
        <taxon>Oscillospiraceae</taxon>
        <taxon>Oscillospiraceae incertae sedis</taxon>
    </lineage>
</organism>
<dbReference type="STRING" id="29343.CCDG5_0909"/>
<dbReference type="InterPro" id="IPR031107">
    <property type="entry name" value="Small_HSP"/>
</dbReference>
<dbReference type="Proteomes" id="UP000032431">
    <property type="component" value="Chromosome I"/>
</dbReference>
<evidence type="ECO:0000256" key="1">
    <source>
        <dbReference type="PROSITE-ProRule" id="PRU00285"/>
    </source>
</evidence>
<dbReference type="OrthoDB" id="9811615at2"/>
<feature type="domain" description="SHSP" evidence="3">
    <location>
        <begin position="37"/>
        <end position="150"/>
    </location>
</feature>
<dbReference type="PROSITE" id="PS01031">
    <property type="entry name" value="SHSP"/>
    <property type="match status" value="1"/>
</dbReference>
<dbReference type="EMBL" id="LM995447">
    <property type="protein sequence ID" value="CDZ24028.1"/>
    <property type="molecule type" value="Genomic_DNA"/>
</dbReference>
<evidence type="ECO:0000259" key="3">
    <source>
        <dbReference type="PROSITE" id="PS01031"/>
    </source>
</evidence>
<keyword evidence="5" id="KW-1185">Reference proteome</keyword>
<dbReference type="CDD" id="cd06471">
    <property type="entry name" value="ACD_LpsHSP_like"/>
    <property type="match status" value="1"/>
</dbReference>
<dbReference type="Pfam" id="PF00011">
    <property type="entry name" value="HSP20"/>
    <property type="match status" value="1"/>
</dbReference>
<evidence type="ECO:0000256" key="2">
    <source>
        <dbReference type="RuleBase" id="RU003616"/>
    </source>
</evidence>
<dbReference type="InterPro" id="IPR002068">
    <property type="entry name" value="A-crystallin/Hsp20_dom"/>
</dbReference>
<dbReference type="PANTHER" id="PTHR11527">
    <property type="entry name" value="HEAT-SHOCK PROTEIN 20 FAMILY MEMBER"/>
    <property type="match status" value="1"/>
</dbReference>
<gene>
    <name evidence="4" type="ORF">CCDG5_0909</name>
</gene>
<protein>
    <recommendedName>
        <fullName evidence="3">SHSP domain-containing protein</fullName>
    </recommendedName>
</protein>
<comment type="similarity">
    <text evidence="1 2">Belongs to the small heat shock protein (HSP20) family.</text>
</comment>
<dbReference type="HOGENOM" id="CLU_046737_8_3_9"/>
<dbReference type="PATRIC" id="fig|29343.3.peg.961"/>
<evidence type="ECO:0000313" key="4">
    <source>
        <dbReference type="EMBL" id="CDZ24028.1"/>
    </source>
</evidence>
<evidence type="ECO:0000313" key="5">
    <source>
        <dbReference type="Proteomes" id="UP000032431"/>
    </source>
</evidence>
<dbReference type="KEGG" id="ccel:CCDG5_0909"/>
<dbReference type="Gene3D" id="2.60.40.790">
    <property type="match status" value="1"/>
</dbReference>
<accession>A0A078KNH9</accession>
<reference evidence="5" key="1">
    <citation type="submission" date="2014-07" db="EMBL/GenBank/DDBJ databases">
        <authorList>
            <person name="Wibberg D."/>
        </authorList>
    </citation>
    <scope>NUCLEOTIDE SEQUENCE [LARGE SCALE GENOMIC DNA]</scope>
    <source>
        <strain evidence="5">DG5</strain>
    </source>
</reference>
<dbReference type="AlphaFoldDB" id="A0A078KNH9"/>
<dbReference type="InterPro" id="IPR008978">
    <property type="entry name" value="HSP20-like_chaperone"/>
</dbReference>
<name>A0A078KNH9_9FIRM</name>
<proteinExistence type="inferred from homology"/>
<dbReference type="SUPFAM" id="SSF49764">
    <property type="entry name" value="HSP20-like chaperones"/>
    <property type="match status" value="1"/>
</dbReference>